<sequence>MFERHELIPEDDGYVLVLYVRSYVEEFSTQLDEPMDERNTRLLKAKIKRYIREHVPDIRIVRVKIMMGSILLGSLTIK</sequence>
<dbReference type="RefSeq" id="WP_347436170.1">
    <property type="nucleotide sequence ID" value="NZ_CP089291.1"/>
</dbReference>
<protein>
    <submittedName>
        <fullName evidence="1">Uncharacterized protein</fullName>
    </submittedName>
</protein>
<accession>A0ABY4CG63</accession>
<organism evidence="1 2">
    <name type="scientific">Fodinisporobacter ferrooxydans</name>
    <dbReference type="NCBI Taxonomy" id="2901836"/>
    <lineage>
        <taxon>Bacteria</taxon>
        <taxon>Bacillati</taxon>
        <taxon>Bacillota</taxon>
        <taxon>Bacilli</taxon>
        <taxon>Bacillales</taxon>
        <taxon>Alicyclobacillaceae</taxon>
        <taxon>Fodinisporobacter</taxon>
    </lineage>
</organism>
<proteinExistence type="predicted"/>
<name>A0ABY4CG63_9BACL</name>
<dbReference type="EMBL" id="CP089291">
    <property type="protein sequence ID" value="UOF89480.1"/>
    <property type="molecule type" value="Genomic_DNA"/>
</dbReference>
<reference evidence="1" key="1">
    <citation type="submission" date="2021-12" db="EMBL/GenBank/DDBJ databases">
        <title>Alicyclobacillaceae gen. nov., sp. nov., isolated from chalcocite enrichment system.</title>
        <authorList>
            <person name="Jiang Z."/>
        </authorList>
    </citation>
    <scope>NUCLEOTIDE SEQUENCE</scope>
    <source>
        <strain evidence="1">MYW30-H2</strain>
    </source>
</reference>
<gene>
    <name evidence="1" type="ORF">LSG31_16510</name>
</gene>
<evidence type="ECO:0000313" key="2">
    <source>
        <dbReference type="Proteomes" id="UP000830167"/>
    </source>
</evidence>
<dbReference type="Proteomes" id="UP000830167">
    <property type="component" value="Chromosome"/>
</dbReference>
<keyword evidence="2" id="KW-1185">Reference proteome</keyword>
<evidence type="ECO:0000313" key="1">
    <source>
        <dbReference type="EMBL" id="UOF89480.1"/>
    </source>
</evidence>